<dbReference type="PROSITE" id="PS00409">
    <property type="entry name" value="PROKAR_NTER_METHYL"/>
    <property type="match status" value="1"/>
</dbReference>
<proteinExistence type="predicted"/>
<name>A0A4Y9FC23_9DEIN</name>
<dbReference type="Gene3D" id="3.30.700.10">
    <property type="entry name" value="Glycoprotein, Type 4 Pilin"/>
    <property type="match status" value="1"/>
</dbReference>
<evidence type="ECO:0000256" key="3">
    <source>
        <dbReference type="ARBA" id="ARBA00022764"/>
    </source>
</evidence>
<dbReference type="Pfam" id="PF07963">
    <property type="entry name" value="N_methyl"/>
    <property type="match status" value="1"/>
</dbReference>
<keyword evidence="4" id="KW-0472">Membrane</keyword>
<dbReference type="InterPro" id="IPR012902">
    <property type="entry name" value="N_methyl_site"/>
</dbReference>
<protein>
    <submittedName>
        <fullName evidence="5">Type II secretion system protein</fullName>
    </submittedName>
</protein>
<dbReference type="EMBL" id="SJZF01000007">
    <property type="protein sequence ID" value="TFU26675.1"/>
    <property type="molecule type" value="Genomic_DNA"/>
</dbReference>
<sequence>MKKGFSLVEILVALAIFGLLSGIVLSSLLGLFRVNQSAGLEARAMVVAKDFLERAVKESSYTASGTSYVLNVPKPAQTQGFSVSLKAAGRMDTSAALTFSSCTGAGSTYTCTVTCNQNNTPVACRLVALEVQLTDRGRTFTFYREWAP</sequence>
<accession>A0A4Y9FC23</accession>
<dbReference type="RefSeq" id="WP_135260040.1">
    <property type="nucleotide sequence ID" value="NZ_SJZF01000007.1"/>
</dbReference>
<dbReference type="Proteomes" id="UP000297668">
    <property type="component" value="Unassembled WGS sequence"/>
</dbReference>
<dbReference type="AlphaFoldDB" id="A0A4Y9FC23"/>
<reference evidence="5 6" key="1">
    <citation type="submission" date="2019-03" db="EMBL/GenBank/DDBJ databases">
        <title>Thermus tengchongensis species for the arsenic transformation mechanism.</title>
        <authorList>
            <person name="Yuan G.C."/>
        </authorList>
    </citation>
    <scope>NUCLEOTIDE SEQUENCE [LARGE SCALE GENOMIC DNA]</scope>
    <source>
        <strain evidence="5 6">15W</strain>
    </source>
</reference>
<comment type="subcellular location">
    <subcellularLocation>
        <location evidence="1">Cell outer membrane</location>
        <topology evidence="1">Single-pass membrane protein</topology>
    </subcellularLocation>
    <subcellularLocation>
        <location evidence="2">Periplasm</location>
    </subcellularLocation>
</comment>
<dbReference type="GO" id="GO:0009279">
    <property type="term" value="C:cell outer membrane"/>
    <property type="evidence" value="ECO:0007669"/>
    <property type="project" value="UniProtKB-SubCell"/>
</dbReference>
<gene>
    <name evidence="5" type="ORF">E0687_05525</name>
</gene>
<dbReference type="NCBIfam" id="TIGR02532">
    <property type="entry name" value="IV_pilin_GFxxxE"/>
    <property type="match status" value="1"/>
</dbReference>
<dbReference type="SUPFAM" id="SSF54523">
    <property type="entry name" value="Pili subunits"/>
    <property type="match status" value="1"/>
</dbReference>
<keyword evidence="4" id="KW-0998">Cell outer membrane</keyword>
<comment type="caution">
    <text evidence="5">The sequence shown here is derived from an EMBL/GenBank/DDBJ whole genome shotgun (WGS) entry which is preliminary data.</text>
</comment>
<evidence type="ECO:0000313" key="6">
    <source>
        <dbReference type="Proteomes" id="UP000297668"/>
    </source>
</evidence>
<dbReference type="InterPro" id="IPR045584">
    <property type="entry name" value="Pilin-like"/>
</dbReference>
<keyword evidence="3" id="KW-0574">Periplasm</keyword>
<organism evidence="5 6">
    <name type="scientific">Thermus tengchongensis</name>
    <dbReference type="NCBI Taxonomy" id="1214928"/>
    <lineage>
        <taxon>Bacteria</taxon>
        <taxon>Thermotogati</taxon>
        <taxon>Deinococcota</taxon>
        <taxon>Deinococci</taxon>
        <taxon>Thermales</taxon>
        <taxon>Thermaceae</taxon>
        <taxon>Thermus</taxon>
    </lineage>
</organism>
<evidence type="ECO:0000256" key="2">
    <source>
        <dbReference type="ARBA" id="ARBA00004418"/>
    </source>
</evidence>
<dbReference type="GO" id="GO:0042597">
    <property type="term" value="C:periplasmic space"/>
    <property type="evidence" value="ECO:0007669"/>
    <property type="project" value="UniProtKB-SubCell"/>
</dbReference>
<evidence type="ECO:0000313" key="5">
    <source>
        <dbReference type="EMBL" id="TFU26675.1"/>
    </source>
</evidence>
<evidence type="ECO:0000256" key="1">
    <source>
        <dbReference type="ARBA" id="ARBA00004203"/>
    </source>
</evidence>
<evidence type="ECO:0000256" key="4">
    <source>
        <dbReference type="ARBA" id="ARBA00023237"/>
    </source>
</evidence>